<evidence type="ECO:0000259" key="10">
    <source>
        <dbReference type="Pfam" id="PF00675"/>
    </source>
</evidence>
<evidence type="ECO:0000256" key="2">
    <source>
        <dbReference type="ARBA" id="ARBA00007261"/>
    </source>
</evidence>
<name>A0ABX2IEW2_9RHOO</name>
<dbReference type="InterPro" id="IPR011765">
    <property type="entry name" value="Pept_M16_N"/>
</dbReference>
<keyword evidence="13" id="KW-1185">Reference proteome</keyword>
<comment type="cofactor">
    <cofactor evidence="1">
        <name>Zn(2+)</name>
        <dbReference type="ChEBI" id="CHEBI:29105"/>
    </cofactor>
</comment>
<accession>A0ABX2IEW2</accession>
<evidence type="ECO:0000256" key="6">
    <source>
        <dbReference type="ARBA" id="ARBA00022833"/>
    </source>
</evidence>
<dbReference type="InterPro" id="IPR050626">
    <property type="entry name" value="Peptidase_M16"/>
</dbReference>
<dbReference type="InterPro" id="IPR011249">
    <property type="entry name" value="Metalloenz_LuxS/M16"/>
</dbReference>
<keyword evidence="4" id="KW-0479">Metal-binding</keyword>
<keyword evidence="6" id="KW-0862">Zinc</keyword>
<dbReference type="PANTHER" id="PTHR43690:SF34">
    <property type="entry name" value="ZINC PROTEASE PQQL-LIKE"/>
    <property type="match status" value="1"/>
</dbReference>
<dbReference type="InterPro" id="IPR001431">
    <property type="entry name" value="Pept_M16_Zn_BS"/>
</dbReference>
<evidence type="ECO:0000256" key="5">
    <source>
        <dbReference type="ARBA" id="ARBA00022801"/>
    </source>
</evidence>
<dbReference type="PANTHER" id="PTHR43690">
    <property type="entry name" value="NARDILYSIN"/>
    <property type="match status" value="1"/>
</dbReference>
<dbReference type="InterPro" id="IPR007863">
    <property type="entry name" value="Peptidase_M16_C"/>
</dbReference>
<evidence type="ECO:0000256" key="3">
    <source>
        <dbReference type="ARBA" id="ARBA00022670"/>
    </source>
</evidence>
<keyword evidence="9" id="KW-0732">Signal</keyword>
<protein>
    <submittedName>
        <fullName evidence="12">Insulinase family protein</fullName>
    </submittedName>
</protein>
<feature type="domain" description="Peptidase M16 C-terminal" evidence="11">
    <location>
        <begin position="217"/>
        <end position="329"/>
    </location>
</feature>
<dbReference type="Gene3D" id="3.30.830.10">
    <property type="entry name" value="Metalloenzyme, LuxS/M16 peptidase-like"/>
    <property type="match status" value="3"/>
</dbReference>
<evidence type="ECO:0000313" key="13">
    <source>
        <dbReference type="Proteomes" id="UP000778523"/>
    </source>
</evidence>
<sequence>MPFISRFCSAAWLRALFLLVSCALPLLASAAPEPGAFLWDPRIVRGELANGFPYYIVPVKDGSAQVSMQLVVRVGSLDERDDQSGVAHMVEHMVFHASQKHPEGLRDYMTNLGWQVGRHYNAQTNFERTLYMLAPEKRPERMMAALDVLAEIAGGAQIPDSGLESERKIILEEWRTKLGLTERMERQRRALLRAGSLYPARPTIGSEASIRSQPTSALRRFYADWYRPGNMALLIVGDVDPAEMEQKIRARFSALEPAELPARNRADPVLSTQLRIARVQDAESGTSQVGWVFRFKSDPEQNRAGFRNRLIDRLAERLVRHAVRQQAGALPSAVESLTSSRGELGGNVASLGFAASVALGGHQEGLRQILLAQEQLRREGVDRKALADEMAEIHRLNDKSLDVHARRDISTWQQLLGEALVERRILQDPQQKQAEVKAIMASITPADVETRVREWLASPDQLLFMLAPGLSPLRLPTQAEVEALRARIASEPLPVPQAAPAKVVARAPEPGPVGRLMAEEVDEKNQVIRWKLSNGDEFIWHRTQDPQLRFAARSAAGYRQPGAPAWQWQIAAQLAREADPATQPPGSLSRWASEQKLNLNQDQKDDSLSYSGQSTAAQLEDLLRLYAARQTASRIDPQALGGSLRQLARQIARQPASVSAALAREMAVLRFAAAELDASPTAEALMALEGEAGQARIEDLARQLSAAPVRYFLAGEIEPEVLRGLLGRHLAGIPRDPAAVAAEPLLQRAGRHESRLAIGIEPQASVRAIGSQSMNWSPERAVGVAILSRVAYRMLRSELREAQNGIYRLNFTMTLDPASGRLGSELYFTTDPARIDELWGRAHKLLATLPTRLDDALLEAEIRNMKAAEGRRREDAASRFARLQLSYARWGDARYLADSQHLLDGMNARTLRALAAELALTRDMASVILLPAAEGKGAGQ</sequence>
<dbReference type="PROSITE" id="PS00143">
    <property type="entry name" value="INSULINASE"/>
    <property type="match status" value="1"/>
</dbReference>
<comment type="similarity">
    <text evidence="2 8">Belongs to the peptidase M16 family.</text>
</comment>
<feature type="domain" description="Peptidase M16 N-terminal" evidence="10">
    <location>
        <begin position="61"/>
        <end position="174"/>
    </location>
</feature>
<dbReference type="EMBL" id="JABCSC020000002">
    <property type="protein sequence ID" value="NSL54947.1"/>
    <property type="molecule type" value="Genomic_DNA"/>
</dbReference>
<evidence type="ECO:0000256" key="7">
    <source>
        <dbReference type="ARBA" id="ARBA00023049"/>
    </source>
</evidence>
<evidence type="ECO:0000259" key="11">
    <source>
        <dbReference type="Pfam" id="PF05193"/>
    </source>
</evidence>
<evidence type="ECO:0000256" key="8">
    <source>
        <dbReference type="RuleBase" id="RU004447"/>
    </source>
</evidence>
<evidence type="ECO:0000256" key="9">
    <source>
        <dbReference type="SAM" id="SignalP"/>
    </source>
</evidence>
<keyword evidence="7" id="KW-0482">Metalloprotease</keyword>
<proteinExistence type="inferred from homology"/>
<keyword evidence="3" id="KW-0645">Protease</keyword>
<evidence type="ECO:0000313" key="12">
    <source>
        <dbReference type="EMBL" id="NSL54947.1"/>
    </source>
</evidence>
<organism evidence="12 13">
    <name type="scientific">Uliginosibacterium aquaticum</name>
    <dbReference type="NCBI Taxonomy" id="2731212"/>
    <lineage>
        <taxon>Bacteria</taxon>
        <taxon>Pseudomonadati</taxon>
        <taxon>Pseudomonadota</taxon>
        <taxon>Betaproteobacteria</taxon>
        <taxon>Rhodocyclales</taxon>
        <taxon>Zoogloeaceae</taxon>
        <taxon>Uliginosibacterium</taxon>
    </lineage>
</organism>
<keyword evidence="5" id="KW-0378">Hydrolase</keyword>
<dbReference type="SUPFAM" id="SSF63411">
    <property type="entry name" value="LuxS/MPP-like metallohydrolase"/>
    <property type="match status" value="3"/>
</dbReference>
<feature type="chain" id="PRO_5047190447" evidence="9">
    <location>
        <begin position="31"/>
        <end position="940"/>
    </location>
</feature>
<dbReference type="Proteomes" id="UP000778523">
    <property type="component" value="Unassembled WGS sequence"/>
</dbReference>
<dbReference type="Pfam" id="PF05193">
    <property type="entry name" value="Peptidase_M16_C"/>
    <property type="match status" value="1"/>
</dbReference>
<evidence type="ECO:0000256" key="1">
    <source>
        <dbReference type="ARBA" id="ARBA00001947"/>
    </source>
</evidence>
<feature type="signal peptide" evidence="9">
    <location>
        <begin position="1"/>
        <end position="30"/>
    </location>
</feature>
<comment type="caution">
    <text evidence="12">The sequence shown here is derived from an EMBL/GenBank/DDBJ whole genome shotgun (WGS) entry which is preliminary data.</text>
</comment>
<dbReference type="Pfam" id="PF00675">
    <property type="entry name" value="Peptidase_M16"/>
    <property type="match status" value="1"/>
</dbReference>
<gene>
    <name evidence="12" type="ORF">HJ583_007920</name>
</gene>
<reference evidence="12 13" key="1">
    <citation type="submission" date="2020-06" db="EMBL/GenBank/DDBJ databases">
        <title>Draft genome of Uliginosibacterium sp. IMCC34675.</title>
        <authorList>
            <person name="Song J."/>
        </authorList>
    </citation>
    <scope>NUCLEOTIDE SEQUENCE [LARGE SCALE GENOMIC DNA]</scope>
    <source>
        <strain evidence="12 13">IMCC34675</strain>
    </source>
</reference>
<dbReference type="RefSeq" id="WP_170021440.1">
    <property type="nucleotide sequence ID" value="NZ_JABCSC020000002.1"/>
</dbReference>
<evidence type="ECO:0000256" key="4">
    <source>
        <dbReference type="ARBA" id="ARBA00022723"/>
    </source>
</evidence>